<feature type="region of interest" description="Disordered" evidence="1">
    <location>
        <begin position="36"/>
        <end position="163"/>
    </location>
</feature>
<dbReference type="KEGG" id="mrr:Moror_7603"/>
<sequence>SDFIQDSLKDGGSWTGPSSGSLFTYDSISAHLSCQSSQTGFLSSPFPSTFRSDKYLGRPSIFSSFDSPLDSEAPDGSGNTGQQAGPLDKEDDEEDSVADFTPPCQPAPDGDGDEEGGDGGDRVPGDGPGGGGGDDPPPPGGGGGGGSGSRHGRHSCSRGRSPKNDKALLAFQSMTRVLSSLADRLELTGDPGRSSCTKSKLKEPDTYNGSNPKLLKPWLASLTLHFNDRPNTFSADTLKVMFALSFLHGNASKWFQHDILGIRPGPKALWTKNYATFINKLWINFGPHNSRAKVEDTLNNLRMCDANHICTYDLKFQDAMVELDWGENAFSYQYYWGLPDCIKDEMSRVS</sequence>
<dbReference type="EMBL" id="AWSO01002769">
    <property type="protein sequence ID" value="ESK81010.1"/>
    <property type="molecule type" value="Genomic_DNA"/>
</dbReference>
<dbReference type="OrthoDB" id="5552562at2759"/>
<feature type="non-terminal residue" evidence="3">
    <location>
        <position position="1"/>
    </location>
</feature>
<protein>
    <submittedName>
        <fullName evidence="3">Retrotransposon-derived protein peg10 isoform 2</fullName>
    </submittedName>
</protein>
<comment type="caution">
    <text evidence="3">The sequence shown here is derived from an EMBL/GenBank/DDBJ whole genome shotgun (WGS) entry which is preliminary data.</text>
</comment>
<feature type="region of interest" description="Disordered" evidence="1">
    <location>
        <begin position="187"/>
        <end position="208"/>
    </location>
</feature>
<name>V2WLB2_MONRO</name>
<organism evidence="3 4">
    <name type="scientific">Moniliophthora roreri (strain MCA 2997)</name>
    <name type="common">Cocoa frosty pod rot fungus</name>
    <name type="synonym">Crinipellis roreri</name>
    <dbReference type="NCBI Taxonomy" id="1381753"/>
    <lineage>
        <taxon>Eukaryota</taxon>
        <taxon>Fungi</taxon>
        <taxon>Dikarya</taxon>
        <taxon>Basidiomycota</taxon>
        <taxon>Agaricomycotina</taxon>
        <taxon>Agaricomycetes</taxon>
        <taxon>Agaricomycetidae</taxon>
        <taxon>Agaricales</taxon>
        <taxon>Marasmiineae</taxon>
        <taxon>Marasmiaceae</taxon>
        <taxon>Moniliophthora</taxon>
    </lineage>
</organism>
<dbReference type="AlphaFoldDB" id="V2WLB2"/>
<feature type="domain" description="Retrotransposon gag" evidence="2">
    <location>
        <begin position="242"/>
        <end position="338"/>
    </location>
</feature>
<evidence type="ECO:0000256" key="1">
    <source>
        <dbReference type="SAM" id="MobiDB-lite"/>
    </source>
</evidence>
<proteinExistence type="predicted"/>
<reference evidence="3 4" key="1">
    <citation type="journal article" date="2014" name="BMC Genomics">
        <title>Genome and secretome analysis of the hemibiotrophic fungal pathogen, Moniliophthora roreri, which causes frosty pod rot disease of cacao: mechanisms of the biotrophic and necrotrophic phases.</title>
        <authorList>
            <person name="Meinhardt L.W."/>
            <person name="Costa G.G.L."/>
            <person name="Thomazella D.P.T."/>
            <person name="Teixeira P.J.P.L."/>
            <person name="Carazzolle M.F."/>
            <person name="Schuster S.C."/>
            <person name="Carlson J.E."/>
            <person name="Guiltinan M.J."/>
            <person name="Mieczkowski P."/>
            <person name="Farmer A."/>
            <person name="Ramaraj T."/>
            <person name="Crozier J."/>
            <person name="Davis R.E."/>
            <person name="Shao J."/>
            <person name="Melnick R.L."/>
            <person name="Pereira G.A.G."/>
            <person name="Bailey B.A."/>
        </authorList>
    </citation>
    <scope>NUCLEOTIDE SEQUENCE [LARGE SCALE GENOMIC DNA]</scope>
    <source>
        <strain evidence="3 4">MCA 2997</strain>
    </source>
</reference>
<feature type="compositionally biased region" description="Polar residues" evidence="1">
    <location>
        <begin position="36"/>
        <end position="50"/>
    </location>
</feature>
<evidence type="ECO:0000313" key="4">
    <source>
        <dbReference type="Proteomes" id="UP000017559"/>
    </source>
</evidence>
<dbReference type="InterPro" id="IPR005162">
    <property type="entry name" value="Retrotrans_gag_dom"/>
</dbReference>
<dbReference type="HOGENOM" id="CLU_793565_0_0_1"/>
<evidence type="ECO:0000313" key="3">
    <source>
        <dbReference type="EMBL" id="ESK81010.1"/>
    </source>
</evidence>
<dbReference type="Pfam" id="PF03732">
    <property type="entry name" value="Retrotrans_gag"/>
    <property type="match status" value="1"/>
</dbReference>
<feature type="compositionally biased region" description="Basic residues" evidence="1">
    <location>
        <begin position="150"/>
        <end position="161"/>
    </location>
</feature>
<evidence type="ECO:0000259" key="2">
    <source>
        <dbReference type="Pfam" id="PF03732"/>
    </source>
</evidence>
<feature type="region of interest" description="Disordered" evidence="1">
    <location>
        <begin position="1"/>
        <end position="20"/>
    </location>
</feature>
<gene>
    <name evidence="3" type="ORF">Moror_7603</name>
</gene>
<accession>V2WLB2</accession>
<dbReference type="Proteomes" id="UP000017559">
    <property type="component" value="Unassembled WGS sequence"/>
</dbReference>
<keyword evidence="4" id="KW-1185">Reference proteome</keyword>